<sequence length="289" mass="30816">MTDADGRLPESTRPGRSVLTVADEASTIAFYRDVIGFDVLAREPTVLGAGGTPLLEVRHDADARPRPRAAAGLFHNAFVLPDRAALGDALARIRDRGALSGASDHGVSEALYCRDPEGNGVELYRDRPREEWPRDDDGIRIGSWPLDVEALAADADGEASDRVPARTRLGHVHLEVTAIDRAREFYAETLGFSVVDSSPSAVFLAAGDYHHHLGLNAWNGRSGPAESGARGLAWFELVVPDGAVEGVRRRLDAAGAATSTRGDGFEVVDPDGIRLRIVAESEAGDPGKP</sequence>
<dbReference type="PROSITE" id="PS51819">
    <property type="entry name" value="VOC"/>
    <property type="match status" value="2"/>
</dbReference>
<feature type="domain" description="VOC" evidence="2">
    <location>
        <begin position="13"/>
        <end position="126"/>
    </location>
</feature>
<dbReference type="EMBL" id="JBHSJG010000056">
    <property type="protein sequence ID" value="MFC4989905.1"/>
    <property type="molecule type" value="Genomic_DNA"/>
</dbReference>
<gene>
    <name evidence="3" type="ORF">ACFPFO_19485</name>
</gene>
<dbReference type="PANTHER" id="PTHR43279:SF1">
    <property type="entry name" value="CATECHOL-2,3-DIOXYGENASE"/>
    <property type="match status" value="1"/>
</dbReference>
<proteinExistence type="predicted"/>
<feature type="domain" description="VOC" evidence="2">
    <location>
        <begin position="168"/>
        <end position="289"/>
    </location>
</feature>
<dbReference type="PROSITE" id="PS00934">
    <property type="entry name" value="GLYOXALASE_I_1"/>
    <property type="match status" value="1"/>
</dbReference>
<dbReference type="Pfam" id="PF00903">
    <property type="entry name" value="Glyoxalase"/>
    <property type="match status" value="2"/>
</dbReference>
<dbReference type="CDD" id="cd16359">
    <property type="entry name" value="VOC_BsCatE_like_C"/>
    <property type="match status" value="1"/>
</dbReference>
<dbReference type="Proteomes" id="UP001595925">
    <property type="component" value="Unassembled WGS sequence"/>
</dbReference>
<evidence type="ECO:0000313" key="3">
    <source>
        <dbReference type="EMBL" id="MFC4989905.1"/>
    </source>
</evidence>
<dbReference type="InterPro" id="IPR018146">
    <property type="entry name" value="Glyoxalase_1_CS"/>
</dbReference>
<dbReference type="InterPro" id="IPR037523">
    <property type="entry name" value="VOC_core"/>
</dbReference>
<name>A0ABD5QJR1_9EURY</name>
<evidence type="ECO:0000256" key="1">
    <source>
        <dbReference type="ARBA" id="ARBA00022723"/>
    </source>
</evidence>
<dbReference type="InterPro" id="IPR029068">
    <property type="entry name" value="Glyas_Bleomycin-R_OHBP_Dase"/>
</dbReference>
<evidence type="ECO:0000259" key="2">
    <source>
        <dbReference type="PROSITE" id="PS51819"/>
    </source>
</evidence>
<keyword evidence="4" id="KW-1185">Reference proteome</keyword>
<dbReference type="GO" id="GO:0046872">
    <property type="term" value="F:metal ion binding"/>
    <property type="evidence" value="ECO:0007669"/>
    <property type="project" value="UniProtKB-KW"/>
</dbReference>
<dbReference type="Gene3D" id="3.10.180.10">
    <property type="entry name" value="2,3-Dihydroxybiphenyl 1,2-Dioxygenase, domain 1"/>
    <property type="match status" value="2"/>
</dbReference>
<accession>A0ABD5QJR1</accession>
<dbReference type="PANTHER" id="PTHR43279">
    <property type="entry name" value="CATECHOL-2,3-DIOXYGENASE"/>
    <property type="match status" value="1"/>
</dbReference>
<keyword evidence="1" id="KW-0479">Metal-binding</keyword>
<dbReference type="SUPFAM" id="SSF54593">
    <property type="entry name" value="Glyoxalase/Bleomycin resistance protein/Dihydroxybiphenyl dioxygenase"/>
    <property type="match status" value="2"/>
</dbReference>
<reference evidence="3 4" key="1">
    <citation type="journal article" date="2019" name="Int. J. Syst. Evol. Microbiol.">
        <title>The Global Catalogue of Microorganisms (GCM) 10K type strain sequencing project: providing services to taxonomists for standard genome sequencing and annotation.</title>
        <authorList>
            <consortium name="The Broad Institute Genomics Platform"/>
            <consortium name="The Broad Institute Genome Sequencing Center for Infectious Disease"/>
            <person name="Wu L."/>
            <person name="Ma J."/>
        </authorList>
    </citation>
    <scope>NUCLEOTIDE SEQUENCE [LARGE SCALE GENOMIC DNA]</scope>
    <source>
        <strain evidence="3 4">CGMCC 1.15824</strain>
    </source>
</reference>
<protein>
    <submittedName>
        <fullName evidence="3">VOC family protein</fullName>
    </submittedName>
</protein>
<organism evidence="3 4">
    <name type="scientific">Saliphagus infecundisoli</name>
    <dbReference type="NCBI Taxonomy" id="1849069"/>
    <lineage>
        <taxon>Archaea</taxon>
        <taxon>Methanobacteriati</taxon>
        <taxon>Methanobacteriota</taxon>
        <taxon>Stenosarchaea group</taxon>
        <taxon>Halobacteria</taxon>
        <taxon>Halobacteriales</taxon>
        <taxon>Natrialbaceae</taxon>
        <taxon>Saliphagus</taxon>
    </lineage>
</organism>
<evidence type="ECO:0000313" key="4">
    <source>
        <dbReference type="Proteomes" id="UP001595925"/>
    </source>
</evidence>
<dbReference type="AlphaFoldDB" id="A0ABD5QJR1"/>
<dbReference type="RefSeq" id="WP_224827619.1">
    <property type="nucleotide sequence ID" value="NZ_JAIVEF010000002.1"/>
</dbReference>
<comment type="caution">
    <text evidence="3">The sequence shown here is derived from an EMBL/GenBank/DDBJ whole genome shotgun (WGS) entry which is preliminary data.</text>
</comment>
<dbReference type="InterPro" id="IPR004360">
    <property type="entry name" value="Glyas_Fos-R_dOase_dom"/>
</dbReference>